<comment type="subcellular location">
    <subcellularLocation>
        <location evidence="2 19">Cell membrane</location>
        <topology evidence="2 19">Multi-pass membrane protein</topology>
    </subcellularLocation>
</comment>
<keyword evidence="7 19" id="KW-1003">Cell membrane</keyword>
<evidence type="ECO:0000256" key="8">
    <source>
        <dbReference type="ARBA" id="ARBA00022573"/>
    </source>
</evidence>
<keyword evidence="9 19" id="KW-0808">Transferase</keyword>
<evidence type="ECO:0000256" key="4">
    <source>
        <dbReference type="ARBA" id="ARBA00010561"/>
    </source>
</evidence>
<dbReference type="HAMAP" id="MF_00719">
    <property type="entry name" value="CobS"/>
    <property type="match status" value="1"/>
</dbReference>
<evidence type="ECO:0000256" key="6">
    <source>
        <dbReference type="ARBA" id="ARBA00015850"/>
    </source>
</evidence>
<gene>
    <name evidence="19 20" type="primary">cobS</name>
    <name evidence="20" type="ORF">IAA06_14385</name>
</gene>
<dbReference type="Proteomes" id="UP000823842">
    <property type="component" value="Unassembled WGS sequence"/>
</dbReference>
<dbReference type="EMBL" id="DWYZ01000277">
    <property type="protein sequence ID" value="HJB29958.1"/>
    <property type="molecule type" value="Genomic_DNA"/>
</dbReference>
<dbReference type="PANTHER" id="PTHR34148">
    <property type="entry name" value="ADENOSYLCOBINAMIDE-GDP RIBAZOLETRANSFERASE"/>
    <property type="match status" value="1"/>
</dbReference>
<dbReference type="PANTHER" id="PTHR34148:SF1">
    <property type="entry name" value="ADENOSYLCOBINAMIDE-GDP RIBAZOLETRANSFERASE"/>
    <property type="match status" value="1"/>
</dbReference>
<comment type="function">
    <text evidence="14 19">Joins adenosylcobinamide-GDP and alpha-ribazole to generate adenosylcobalamin (Ado-cobalamin). Also synthesizes adenosylcobalamin 5'-phosphate from adenosylcobinamide-GDP and alpha-ribazole 5'-phosphate.</text>
</comment>
<evidence type="ECO:0000256" key="1">
    <source>
        <dbReference type="ARBA" id="ARBA00001946"/>
    </source>
</evidence>
<evidence type="ECO:0000256" key="7">
    <source>
        <dbReference type="ARBA" id="ARBA00022475"/>
    </source>
</evidence>
<evidence type="ECO:0000256" key="18">
    <source>
        <dbReference type="ARBA" id="ARBA00049504"/>
    </source>
</evidence>
<feature type="transmembrane region" description="Helical" evidence="19">
    <location>
        <begin position="205"/>
        <end position="222"/>
    </location>
</feature>
<keyword evidence="13 19" id="KW-0472">Membrane</keyword>
<feature type="transmembrane region" description="Helical" evidence="19">
    <location>
        <begin position="32"/>
        <end position="52"/>
    </location>
</feature>
<dbReference type="AlphaFoldDB" id="A0A9D2LWD8"/>
<feature type="transmembrane region" description="Helical" evidence="19">
    <location>
        <begin position="234"/>
        <end position="255"/>
    </location>
</feature>
<name>A0A9D2LWD8_9FIRM</name>
<comment type="caution">
    <text evidence="20">The sequence shown here is derived from an EMBL/GenBank/DDBJ whole genome shotgun (WGS) entry which is preliminary data.</text>
</comment>
<comment type="similarity">
    <text evidence="4 19">Belongs to the CobS family.</text>
</comment>
<reference evidence="20" key="1">
    <citation type="journal article" date="2021" name="PeerJ">
        <title>Extensive microbial diversity within the chicken gut microbiome revealed by metagenomics and culture.</title>
        <authorList>
            <person name="Gilroy R."/>
            <person name="Ravi A."/>
            <person name="Getino M."/>
            <person name="Pursley I."/>
            <person name="Horton D.L."/>
            <person name="Alikhan N.F."/>
            <person name="Baker D."/>
            <person name="Gharbi K."/>
            <person name="Hall N."/>
            <person name="Watson M."/>
            <person name="Adriaenssens E.M."/>
            <person name="Foster-Nyarko E."/>
            <person name="Jarju S."/>
            <person name="Secka A."/>
            <person name="Antonio M."/>
            <person name="Oren A."/>
            <person name="Chaudhuri R.R."/>
            <person name="La Ragione R."/>
            <person name="Hildebrand F."/>
            <person name="Pallen M.J."/>
        </authorList>
    </citation>
    <scope>NUCLEOTIDE SEQUENCE</scope>
    <source>
        <strain evidence="20">ChiSjej1B19-5720</strain>
    </source>
</reference>
<evidence type="ECO:0000256" key="12">
    <source>
        <dbReference type="ARBA" id="ARBA00022989"/>
    </source>
</evidence>
<proteinExistence type="inferred from homology"/>
<keyword evidence="10 19" id="KW-0812">Transmembrane</keyword>
<evidence type="ECO:0000256" key="16">
    <source>
        <dbReference type="ARBA" id="ARBA00032853"/>
    </source>
</evidence>
<evidence type="ECO:0000256" key="19">
    <source>
        <dbReference type="HAMAP-Rule" id="MF_00719"/>
    </source>
</evidence>
<evidence type="ECO:0000256" key="17">
    <source>
        <dbReference type="ARBA" id="ARBA00048623"/>
    </source>
</evidence>
<comment type="catalytic activity">
    <reaction evidence="18 19">
        <text>alpha-ribazole 5'-phosphate + adenosylcob(III)inamide-GDP = adenosylcob(III)alamin 5'-phosphate + GMP + H(+)</text>
        <dbReference type="Rhea" id="RHEA:23560"/>
        <dbReference type="ChEBI" id="CHEBI:15378"/>
        <dbReference type="ChEBI" id="CHEBI:57918"/>
        <dbReference type="ChEBI" id="CHEBI:58115"/>
        <dbReference type="ChEBI" id="CHEBI:60487"/>
        <dbReference type="ChEBI" id="CHEBI:60493"/>
        <dbReference type="EC" id="2.7.8.26"/>
    </reaction>
</comment>
<dbReference type="GO" id="GO:0005886">
    <property type="term" value="C:plasma membrane"/>
    <property type="evidence" value="ECO:0007669"/>
    <property type="project" value="UniProtKB-SubCell"/>
</dbReference>
<evidence type="ECO:0000313" key="21">
    <source>
        <dbReference type="Proteomes" id="UP000823842"/>
    </source>
</evidence>
<evidence type="ECO:0000256" key="13">
    <source>
        <dbReference type="ARBA" id="ARBA00023136"/>
    </source>
</evidence>
<feature type="transmembrane region" description="Helical" evidence="19">
    <location>
        <begin position="107"/>
        <end position="126"/>
    </location>
</feature>
<organism evidence="20 21">
    <name type="scientific">Candidatus Blautia faecavium</name>
    <dbReference type="NCBI Taxonomy" id="2838487"/>
    <lineage>
        <taxon>Bacteria</taxon>
        <taxon>Bacillati</taxon>
        <taxon>Bacillota</taxon>
        <taxon>Clostridia</taxon>
        <taxon>Lachnospirales</taxon>
        <taxon>Lachnospiraceae</taxon>
        <taxon>Blautia</taxon>
    </lineage>
</organism>
<evidence type="ECO:0000256" key="9">
    <source>
        <dbReference type="ARBA" id="ARBA00022679"/>
    </source>
</evidence>
<dbReference type="NCBIfam" id="TIGR00317">
    <property type="entry name" value="cobS"/>
    <property type="match status" value="1"/>
</dbReference>
<reference evidence="20" key="2">
    <citation type="submission" date="2021-04" db="EMBL/GenBank/DDBJ databases">
        <authorList>
            <person name="Gilroy R."/>
        </authorList>
    </citation>
    <scope>NUCLEOTIDE SEQUENCE</scope>
    <source>
        <strain evidence="20">ChiSjej1B19-5720</strain>
    </source>
</reference>
<keyword evidence="12 19" id="KW-1133">Transmembrane helix</keyword>
<keyword evidence="11 19" id="KW-0460">Magnesium</keyword>
<protein>
    <recommendedName>
        <fullName evidence="6 19">Adenosylcobinamide-GDP ribazoletransferase</fullName>
        <ecNumber evidence="5 19">2.7.8.26</ecNumber>
    </recommendedName>
    <alternativeName>
        <fullName evidence="16 19">Cobalamin synthase</fullName>
    </alternativeName>
    <alternativeName>
        <fullName evidence="15 19">Cobalamin-5'-phosphate synthase</fullName>
    </alternativeName>
</protein>
<dbReference type="GO" id="GO:0051073">
    <property type="term" value="F:adenosylcobinamide-GDP ribazoletransferase activity"/>
    <property type="evidence" value="ECO:0007669"/>
    <property type="project" value="UniProtKB-UniRule"/>
</dbReference>
<evidence type="ECO:0000256" key="11">
    <source>
        <dbReference type="ARBA" id="ARBA00022842"/>
    </source>
</evidence>
<comment type="pathway">
    <text evidence="3 19">Cofactor biosynthesis; adenosylcobalamin biosynthesis; adenosylcobalamin from cob(II)yrinate a,c-diamide: step 7/7.</text>
</comment>
<dbReference type="Pfam" id="PF02654">
    <property type="entry name" value="CobS"/>
    <property type="match status" value="1"/>
</dbReference>
<feature type="transmembrane region" description="Helical" evidence="19">
    <location>
        <begin position="138"/>
        <end position="160"/>
    </location>
</feature>
<feature type="transmembrane region" description="Helical" evidence="19">
    <location>
        <begin position="64"/>
        <end position="86"/>
    </location>
</feature>
<evidence type="ECO:0000256" key="15">
    <source>
        <dbReference type="ARBA" id="ARBA00032605"/>
    </source>
</evidence>
<dbReference type="GO" id="GO:0009236">
    <property type="term" value="P:cobalamin biosynthetic process"/>
    <property type="evidence" value="ECO:0007669"/>
    <property type="project" value="UniProtKB-UniRule"/>
</dbReference>
<evidence type="ECO:0000256" key="10">
    <source>
        <dbReference type="ARBA" id="ARBA00022692"/>
    </source>
</evidence>
<evidence type="ECO:0000313" key="20">
    <source>
        <dbReference type="EMBL" id="HJB29958.1"/>
    </source>
</evidence>
<dbReference type="InterPro" id="IPR003805">
    <property type="entry name" value="CobS"/>
</dbReference>
<evidence type="ECO:0000256" key="14">
    <source>
        <dbReference type="ARBA" id="ARBA00025228"/>
    </source>
</evidence>
<comment type="cofactor">
    <cofactor evidence="1 19">
        <name>Mg(2+)</name>
        <dbReference type="ChEBI" id="CHEBI:18420"/>
    </cofactor>
</comment>
<evidence type="ECO:0000256" key="3">
    <source>
        <dbReference type="ARBA" id="ARBA00004663"/>
    </source>
</evidence>
<keyword evidence="8 19" id="KW-0169">Cobalamin biosynthesis</keyword>
<accession>A0A9D2LWD8</accession>
<dbReference type="GO" id="GO:0008818">
    <property type="term" value="F:cobalamin 5'-phosphate synthase activity"/>
    <property type="evidence" value="ECO:0007669"/>
    <property type="project" value="UniProtKB-UniRule"/>
</dbReference>
<dbReference type="EC" id="2.7.8.26" evidence="5 19"/>
<evidence type="ECO:0000256" key="5">
    <source>
        <dbReference type="ARBA" id="ARBA00013200"/>
    </source>
</evidence>
<sequence length="258" mass="28375">MKSIWNSFKVAFAMFSKIPMPRADWTEENMRYMFCWLPFVGTVIGALSIGIFKAGQYFNFRHDFLSAILVLVPVAVTGGIHIDGLLDTADALSSWQERKRRLEILKDTHTGAFAVITACVYFLAWYGAYSQIGENTKAIYVMGCGFMVSRCFAGMSVLSLPKAKADGTVAEFSRNSSHRPVKRVLFVMLTVLLAVMVWIDPGCGAAAFVAAGLVFLYSRHMIMKYFGGMTGDLAGYSICLSEIVMALVLAVVSNFTGV</sequence>
<comment type="catalytic activity">
    <reaction evidence="17 19">
        <text>alpha-ribazole + adenosylcob(III)inamide-GDP = adenosylcob(III)alamin + GMP + H(+)</text>
        <dbReference type="Rhea" id="RHEA:16049"/>
        <dbReference type="ChEBI" id="CHEBI:10329"/>
        <dbReference type="ChEBI" id="CHEBI:15378"/>
        <dbReference type="ChEBI" id="CHEBI:18408"/>
        <dbReference type="ChEBI" id="CHEBI:58115"/>
        <dbReference type="ChEBI" id="CHEBI:60487"/>
        <dbReference type="EC" id="2.7.8.26"/>
    </reaction>
</comment>
<evidence type="ECO:0000256" key="2">
    <source>
        <dbReference type="ARBA" id="ARBA00004651"/>
    </source>
</evidence>